<accession>A0A5Q6PCI9</accession>
<proteinExistence type="predicted"/>
<dbReference type="Gene3D" id="2.60.120.620">
    <property type="entry name" value="q2cbj1_9rhob like domain"/>
    <property type="match status" value="1"/>
</dbReference>
<evidence type="ECO:0000313" key="2">
    <source>
        <dbReference type="Proteomes" id="UP000323225"/>
    </source>
</evidence>
<sequence length="249" mass="28631">MFTTERIDINDLFTKGFTVGYLHEEWANKILKVLKSQSWIEVVPDVLNSDGEIDKYYESRYISVASMMKPDEPNRWFKRYMDEFCLWAEPVLSKFENGNSYHVSAFCGTEGYFMEPHSDVGDRSVLDIIAYFGDDIGDENSGGCLDFFKVDVKDPENQNKMTFLDRVVPKHGMIVIFNNMNPTIYHEVTKLIKPGCRRFQLIAQAGIIDKPDWSVDYKAEKGFYSYHKKAVLGNTDSALEILENGHVGE</sequence>
<gene>
    <name evidence="1" type="ORF">F0M16_22080</name>
</gene>
<name>A0A5Q6PCI9_VIBCL</name>
<dbReference type="AlphaFoldDB" id="A0A5Q6PCI9"/>
<comment type="caution">
    <text evidence="1">The sequence shown here is derived from an EMBL/GenBank/DDBJ whole genome shotgun (WGS) entry which is preliminary data.</text>
</comment>
<evidence type="ECO:0000313" key="1">
    <source>
        <dbReference type="EMBL" id="KAA1252586.1"/>
    </source>
</evidence>
<reference evidence="1 2" key="1">
    <citation type="submission" date="2019-09" db="EMBL/GenBank/DDBJ databases">
        <authorList>
            <person name="Kritzky A."/>
            <person name="Schelkanova E.Y."/>
            <person name="Alkhova Z.V."/>
            <person name="Smirnova N.I."/>
        </authorList>
    </citation>
    <scope>NUCLEOTIDE SEQUENCE [LARGE SCALE GENOMIC DNA]</scope>
    <source>
        <strain evidence="1 2">M1526</strain>
    </source>
</reference>
<organism evidence="1 2">
    <name type="scientific">Vibrio cholerae</name>
    <dbReference type="NCBI Taxonomy" id="666"/>
    <lineage>
        <taxon>Bacteria</taxon>
        <taxon>Pseudomonadati</taxon>
        <taxon>Pseudomonadota</taxon>
        <taxon>Gammaproteobacteria</taxon>
        <taxon>Vibrionales</taxon>
        <taxon>Vibrionaceae</taxon>
        <taxon>Vibrio</taxon>
    </lineage>
</organism>
<dbReference type="Proteomes" id="UP000323225">
    <property type="component" value="Unassembled WGS sequence"/>
</dbReference>
<dbReference type="EMBL" id="VUAA01000054">
    <property type="protein sequence ID" value="KAA1252586.1"/>
    <property type="molecule type" value="Genomic_DNA"/>
</dbReference>
<protein>
    <submittedName>
        <fullName evidence="1">2OG-Fe(II) oxygenase</fullName>
    </submittedName>
</protein>